<dbReference type="GO" id="GO:0005524">
    <property type="term" value="F:ATP binding"/>
    <property type="evidence" value="ECO:0007669"/>
    <property type="project" value="UniProtKB-KW"/>
</dbReference>
<feature type="domain" description="RecA family profile 1" evidence="10">
    <location>
        <begin position="78"/>
        <end position="244"/>
    </location>
</feature>
<comment type="caution">
    <text evidence="11">The sequence shown here is derived from an EMBL/GenBank/DDBJ whole genome shotgun (WGS) entry which is preliminary data.</text>
</comment>
<dbReference type="OrthoDB" id="336321at2759"/>
<dbReference type="GO" id="GO:0033063">
    <property type="term" value="C:Rad51B-Rad51C-Rad51D-XRCC2 complex"/>
    <property type="evidence" value="ECO:0007669"/>
    <property type="project" value="TreeGrafter"/>
</dbReference>
<dbReference type="PANTHER" id="PTHR46457">
    <property type="entry name" value="DNA REPAIR PROTEIN RAD51 HOMOLOG 4"/>
    <property type="match status" value="1"/>
</dbReference>
<evidence type="ECO:0000256" key="2">
    <source>
        <dbReference type="ARBA" id="ARBA00007095"/>
    </source>
</evidence>
<organism evidence="11 12">
    <name type="scientific">Ignelater luminosus</name>
    <name type="common">Cucubano</name>
    <name type="synonym">Pyrophorus luminosus</name>
    <dbReference type="NCBI Taxonomy" id="2038154"/>
    <lineage>
        <taxon>Eukaryota</taxon>
        <taxon>Metazoa</taxon>
        <taxon>Ecdysozoa</taxon>
        <taxon>Arthropoda</taxon>
        <taxon>Hexapoda</taxon>
        <taxon>Insecta</taxon>
        <taxon>Pterygota</taxon>
        <taxon>Neoptera</taxon>
        <taxon>Endopterygota</taxon>
        <taxon>Coleoptera</taxon>
        <taxon>Polyphaga</taxon>
        <taxon>Elateriformia</taxon>
        <taxon>Elateroidea</taxon>
        <taxon>Elateridae</taxon>
        <taxon>Agrypninae</taxon>
        <taxon>Pyrophorini</taxon>
        <taxon>Ignelater</taxon>
    </lineage>
</organism>
<dbReference type="PANTHER" id="PTHR46457:SF1">
    <property type="entry name" value="DNA REPAIR PROTEIN RAD51 HOMOLOG 4"/>
    <property type="match status" value="1"/>
</dbReference>
<gene>
    <name evidence="11" type="ORF">ILUMI_23211</name>
</gene>
<dbReference type="GO" id="GO:0000400">
    <property type="term" value="F:four-way junction DNA binding"/>
    <property type="evidence" value="ECO:0007669"/>
    <property type="project" value="TreeGrafter"/>
</dbReference>
<dbReference type="InterPro" id="IPR027417">
    <property type="entry name" value="P-loop_NTPase"/>
</dbReference>
<keyword evidence="9" id="KW-0539">Nucleus</keyword>
<keyword evidence="5" id="KW-0067">ATP-binding</keyword>
<sequence>MARLKPEMHPLLTEEVINFLFGKNIYTVVNFLQTEIKQICCITNLAYKEILGIRKHLIHKNSAVVRNGLDYYKEMIRATAIIPTGIQNVDAMLEGGLLTGNIYEICGLPSNGKTQFCLTIAKNVTQKLQQHVYYIDTKRDFSGRKILRMLDAEKLPADQIGNIMSRILVKQINTKYELLNCLYSIQKEIDEGLTLRLIIIDSLPPLFYQTEESAKNYGVMNQFVNIMRFLAREYHLAFIVTNCITIWYEGDFSMEKAITEKLGLGRYWLSIANFRIMIKQTQEICKYGLNIVKSNKLPKGVNCTVNINDSGMF</sequence>
<dbReference type="GO" id="GO:0005657">
    <property type="term" value="C:replication fork"/>
    <property type="evidence" value="ECO:0007669"/>
    <property type="project" value="TreeGrafter"/>
</dbReference>
<dbReference type="InterPro" id="IPR020588">
    <property type="entry name" value="RecA_ATP-bd"/>
</dbReference>
<dbReference type="Gene3D" id="3.40.50.300">
    <property type="entry name" value="P-loop containing nucleotide triphosphate hydrolases"/>
    <property type="match status" value="1"/>
</dbReference>
<dbReference type="GO" id="GO:0003697">
    <property type="term" value="F:single-stranded DNA binding"/>
    <property type="evidence" value="ECO:0007669"/>
    <property type="project" value="TreeGrafter"/>
</dbReference>
<proteinExistence type="inferred from homology"/>
<dbReference type="AlphaFoldDB" id="A0A8K0C992"/>
<dbReference type="InterPro" id="IPR013632">
    <property type="entry name" value="Rad51_C"/>
</dbReference>
<comment type="subcellular location">
    <subcellularLocation>
        <location evidence="1">Nucleus</location>
    </subcellularLocation>
</comment>
<dbReference type="GO" id="GO:0140664">
    <property type="term" value="F:ATP-dependent DNA damage sensor activity"/>
    <property type="evidence" value="ECO:0007669"/>
    <property type="project" value="InterPro"/>
</dbReference>
<dbReference type="GO" id="GO:0000724">
    <property type="term" value="P:double-strand break repair via homologous recombination"/>
    <property type="evidence" value="ECO:0007669"/>
    <property type="project" value="TreeGrafter"/>
</dbReference>
<keyword evidence="6" id="KW-0238">DNA-binding</keyword>
<comment type="similarity">
    <text evidence="2">Belongs to the RecA family. RAD51 subfamily.</text>
</comment>
<dbReference type="EMBL" id="VTPC01090572">
    <property type="protein sequence ID" value="KAF2882983.1"/>
    <property type="molecule type" value="Genomic_DNA"/>
</dbReference>
<dbReference type="GO" id="GO:0005815">
    <property type="term" value="C:microtubule organizing center"/>
    <property type="evidence" value="ECO:0007669"/>
    <property type="project" value="TreeGrafter"/>
</dbReference>
<evidence type="ECO:0000256" key="3">
    <source>
        <dbReference type="ARBA" id="ARBA00022741"/>
    </source>
</evidence>
<accession>A0A8K0C992</accession>
<evidence type="ECO:0000256" key="7">
    <source>
        <dbReference type="ARBA" id="ARBA00023172"/>
    </source>
</evidence>
<keyword evidence="8" id="KW-0234">DNA repair</keyword>
<keyword evidence="7" id="KW-0233">DNA recombination</keyword>
<dbReference type="PROSITE" id="PS50162">
    <property type="entry name" value="RECA_2"/>
    <property type="match status" value="1"/>
</dbReference>
<keyword evidence="12" id="KW-1185">Reference proteome</keyword>
<dbReference type="Pfam" id="PF21794">
    <property type="entry name" value="RAD51D_N"/>
    <property type="match status" value="1"/>
</dbReference>
<evidence type="ECO:0000256" key="5">
    <source>
        <dbReference type="ARBA" id="ARBA00022840"/>
    </source>
</evidence>
<evidence type="ECO:0000256" key="9">
    <source>
        <dbReference type="ARBA" id="ARBA00023242"/>
    </source>
</evidence>
<name>A0A8K0C992_IGNLU</name>
<dbReference type="Pfam" id="PF08423">
    <property type="entry name" value="Rad51"/>
    <property type="match status" value="1"/>
</dbReference>
<protein>
    <recommendedName>
        <fullName evidence="10">RecA family profile 1 domain-containing protein</fullName>
    </recommendedName>
</protein>
<evidence type="ECO:0000256" key="6">
    <source>
        <dbReference type="ARBA" id="ARBA00023125"/>
    </source>
</evidence>
<evidence type="ECO:0000313" key="11">
    <source>
        <dbReference type="EMBL" id="KAF2882983.1"/>
    </source>
</evidence>
<dbReference type="SUPFAM" id="SSF52540">
    <property type="entry name" value="P-loop containing nucleoside triphosphate hydrolases"/>
    <property type="match status" value="1"/>
</dbReference>
<dbReference type="InterPro" id="IPR051988">
    <property type="entry name" value="HRR_RAD51_Paralog"/>
</dbReference>
<evidence type="ECO:0000313" key="12">
    <source>
        <dbReference type="Proteomes" id="UP000801492"/>
    </source>
</evidence>
<evidence type="ECO:0000259" key="10">
    <source>
        <dbReference type="PROSITE" id="PS50162"/>
    </source>
</evidence>
<dbReference type="Proteomes" id="UP000801492">
    <property type="component" value="Unassembled WGS sequence"/>
</dbReference>
<dbReference type="InterPro" id="IPR048943">
    <property type="entry name" value="RAD51D_N"/>
</dbReference>
<keyword evidence="3" id="KW-0547">Nucleotide-binding</keyword>
<evidence type="ECO:0000256" key="8">
    <source>
        <dbReference type="ARBA" id="ARBA00023204"/>
    </source>
</evidence>
<evidence type="ECO:0000256" key="1">
    <source>
        <dbReference type="ARBA" id="ARBA00004123"/>
    </source>
</evidence>
<dbReference type="GO" id="GO:0042148">
    <property type="term" value="P:DNA strand invasion"/>
    <property type="evidence" value="ECO:0007669"/>
    <property type="project" value="TreeGrafter"/>
</dbReference>
<dbReference type="GO" id="GO:0007131">
    <property type="term" value="P:reciprocal meiotic recombination"/>
    <property type="evidence" value="ECO:0007669"/>
    <property type="project" value="TreeGrafter"/>
</dbReference>
<evidence type="ECO:0000256" key="4">
    <source>
        <dbReference type="ARBA" id="ARBA00022763"/>
    </source>
</evidence>
<dbReference type="InterPro" id="IPR047323">
    <property type="entry name" value="Rad51D_C"/>
</dbReference>
<dbReference type="GO" id="GO:0000723">
    <property type="term" value="P:telomere maintenance"/>
    <property type="evidence" value="ECO:0007669"/>
    <property type="project" value="TreeGrafter"/>
</dbReference>
<keyword evidence="4" id="KW-0227">DNA damage</keyword>
<dbReference type="CDD" id="cd19489">
    <property type="entry name" value="Rad51D"/>
    <property type="match status" value="1"/>
</dbReference>
<reference evidence="11" key="1">
    <citation type="submission" date="2019-08" db="EMBL/GenBank/DDBJ databases">
        <title>The genome of the North American firefly Photinus pyralis.</title>
        <authorList>
            <consortium name="Photinus pyralis genome working group"/>
            <person name="Fallon T.R."/>
            <person name="Sander Lower S.E."/>
            <person name="Weng J.-K."/>
        </authorList>
    </citation>
    <scope>NUCLEOTIDE SEQUENCE</scope>
    <source>
        <strain evidence="11">TRF0915ILg1</strain>
        <tissue evidence="11">Whole body</tissue>
    </source>
</reference>